<dbReference type="PANTHER" id="PTHR36437">
    <property type="entry name" value="GLYOXALASE/BLEOMYCIN RESISTANCE PROTEIN/DIOXYGENASE"/>
    <property type="match status" value="1"/>
</dbReference>
<evidence type="ECO:0000313" key="2">
    <source>
        <dbReference type="Proteomes" id="UP000217696"/>
    </source>
</evidence>
<evidence type="ECO:0000313" key="1">
    <source>
        <dbReference type="EMBL" id="BAU28589.1"/>
    </source>
</evidence>
<keyword evidence="2" id="KW-1185">Reference proteome</keyword>
<dbReference type="SUPFAM" id="SSF54593">
    <property type="entry name" value="Glyoxalase/Bleomycin resistance protein/Dihydroxybiphenyl dioxygenase"/>
    <property type="match status" value="1"/>
</dbReference>
<reference evidence="1 2" key="1">
    <citation type="submission" date="2015-12" db="EMBL/GenBank/DDBJ databases">
        <title>Genome sequence of Aneurinibacillus soli.</title>
        <authorList>
            <person name="Lee J.S."/>
            <person name="Lee K.C."/>
            <person name="Kim K.K."/>
            <person name="Lee B.W."/>
        </authorList>
    </citation>
    <scope>NUCLEOTIDE SEQUENCE [LARGE SCALE GENOMIC DNA]</scope>
    <source>
        <strain evidence="1 2">CB4</strain>
    </source>
</reference>
<dbReference type="RefSeq" id="WP_096466334.1">
    <property type="nucleotide sequence ID" value="NZ_QJSZ01000005.1"/>
</dbReference>
<protein>
    <submittedName>
        <fullName evidence="1">Glyoxalase-like domain protein</fullName>
    </submittedName>
</protein>
<dbReference type="Pfam" id="PF00903">
    <property type="entry name" value="Glyoxalase"/>
    <property type="match status" value="1"/>
</dbReference>
<dbReference type="KEGG" id="asoc:CB4_02764"/>
<dbReference type="InterPro" id="IPR004360">
    <property type="entry name" value="Glyas_Fos-R_dOase_dom"/>
</dbReference>
<dbReference type="InterPro" id="IPR029068">
    <property type="entry name" value="Glyas_Bleomycin-R_OHBP_Dase"/>
</dbReference>
<accession>A0A0U5BCY0</accession>
<dbReference type="AlphaFoldDB" id="A0A0U5BCY0"/>
<dbReference type="Gene3D" id="3.10.180.10">
    <property type="entry name" value="2,3-Dihydroxybiphenyl 1,2-Dioxygenase, domain 1"/>
    <property type="match status" value="1"/>
</dbReference>
<dbReference type="EMBL" id="AP017312">
    <property type="protein sequence ID" value="BAU28589.1"/>
    <property type="molecule type" value="Genomic_DNA"/>
</dbReference>
<gene>
    <name evidence="1" type="ORF">CB4_02764</name>
</gene>
<dbReference type="PROSITE" id="PS51819">
    <property type="entry name" value="VOC"/>
    <property type="match status" value="1"/>
</dbReference>
<name>A0A0U5BCY0_9BACL</name>
<dbReference type="PANTHER" id="PTHR36437:SF2">
    <property type="entry name" value="GLYOXALASE_BLEOMYCIN RESISTANCE PROTEIN_DIOXYGENASE"/>
    <property type="match status" value="1"/>
</dbReference>
<dbReference type="InterPro" id="IPR037523">
    <property type="entry name" value="VOC_core"/>
</dbReference>
<dbReference type="Proteomes" id="UP000217696">
    <property type="component" value="Chromosome"/>
</dbReference>
<sequence length="117" mass="12898">MFKSGNVSVMVADFKKAVQFYVETLGLKLTHQVEGHLAVVEAPGLTISLLYPAGEQSSQQGKSGSMSIGFEVQKLELAIEILKSRGVEFQHFMEENTARLAHFSDPDGNPLYLIELK</sequence>
<organism evidence="1 2">
    <name type="scientific">Aneurinibacillus soli</name>
    <dbReference type="NCBI Taxonomy" id="1500254"/>
    <lineage>
        <taxon>Bacteria</taxon>
        <taxon>Bacillati</taxon>
        <taxon>Bacillota</taxon>
        <taxon>Bacilli</taxon>
        <taxon>Bacillales</taxon>
        <taxon>Paenibacillaceae</taxon>
        <taxon>Aneurinibacillus group</taxon>
        <taxon>Aneurinibacillus</taxon>
    </lineage>
</organism>
<proteinExistence type="predicted"/>
<dbReference type="OrthoDB" id="375220at2"/>